<organism evidence="1 2">
    <name type="scientific">Cenococcum geophilum 1.58</name>
    <dbReference type="NCBI Taxonomy" id="794803"/>
    <lineage>
        <taxon>Eukaryota</taxon>
        <taxon>Fungi</taxon>
        <taxon>Dikarya</taxon>
        <taxon>Ascomycota</taxon>
        <taxon>Pezizomycotina</taxon>
        <taxon>Dothideomycetes</taxon>
        <taxon>Pleosporomycetidae</taxon>
        <taxon>Gloniales</taxon>
        <taxon>Gloniaceae</taxon>
        <taxon>Cenococcum</taxon>
    </lineage>
</organism>
<gene>
    <name evidence="1" type="ORF">K441DRAFT_671561</name>
</gene>
<reference evidence="1 2" key="1">
    <citation type="journal article" date="2016" name="Nat. Commun.">
        <title>Ectomycorrhizal ecology is imprinted in the genome of the dominant symbiotic fungus Cenococcum geophilum.</title>
        <authorList>
            <consortium name="DOE Joint Genome Institute"/>
            <person name="Peter M."/>
            <person name="Kohler A."/>
            <person name="Ohm R.A."/>
            <person name="Kuo A."/>
            <person name="Krutzmann J."/>
            <person name="Morin E."/>
            <person name="Arend M."/>
            <person name="Barry K.W."/>
            <person name="Binder M."/>
            <person name="Choi C."/>
            <person name="Clum A."/>
            <person name="Copeland A."/>
            <person name="Grisel N."/>
            <person name="Haridas S."/>
            <person name="Kipfer T."/>
            <person name="LaButti K."/>
            <person name="Lindquist E."/>
            <person name="Lipzen A."/>
            <person name="Maire R."/>
            <person name="Meier B."/>
            <person name="Mihaltcheva S."/>
            <person name="Molinier V."/>
            <person name="Murat C."/>
            <person name="Poggeler S."/>
            <person name="Quandt C.A."/>
            <person name="Sperisen C."/>
            <person name="Tritt A."/>
            <person name="Tisserant E."/>
            <person name="Crous P.W."/>
            <person name="Henrissat B."/>
            <person name="Nehls U."/>
            <person name="Egli S."/>
            <person name="Spatafora J.W."/>
            <person name="Grigoriev I.V."/>
            <person name="Martin F.M."/>
        </authorList>
    </citation>
    <scope>NUCLEOTIDE SEQUENCE [LARGE SCALE GENOMIC DNA]</scope>
    <source>
        <strain evidence="1 2">1.58</strain>
    </source>
</reference>
<dbReference type="Proteomes" id="UP000250078">
    <property type="component" value="Unassembled WGS sequence"/>
</dbReference>
<protein>
    <submittedName>
        <fullName evidence="1">Uncharacterized protein</fullName>
    </submittedName>
</protein>
<keyword evidence="2" id="KW-1185">Reference proteome</keyword>
<dbReference type="EMBL" id="KV748277">
    <property type="protein sequence ID" value="OCK86955.1"/>
    <property type="molecule type" value="Genomic_DNA"/>
</dbReference>
<evidence type="ECO:0000313" key="2">
    <source>
        <dbReference type="Proteomes" id="UP000250078"/>
    </source>
</evidence>
<accession>A0ACC8EL02</accession>
<evidence type="ECO:0000313" key="1">
    <source>
        <dbReference type="EMBL" id="OCK86955.1"/>
    </source>
</evidence>
<sequence>MTGSTLQTALVGISAAREYVPNHVVVVAASQAKTFATEQVPKAAGAIVNSARENPGATAGVILATTGLAIVAAPAVVSAPTLLVSGFGSTGVGAGTTAAGAQSSIGNVVAGSVFSTLQSAGTGGAGLAVVNGVYSLVVA</sequence>
<proteinExistence type="predicted"/>
<name>A0ACC8EL02_9PEZI</name>